<evidence type="ECO:0000313" key="7">
    <source>
        <dbReference type="Proteomes" id="UP001460888"/>
    </source>
</evidence>
<dbReference type="Proteomes" id="UP001460888">
    <property type="component" value="Unassembled WGS sequence"/>
</dbReference>
<dbReference type="Pfam" id="PF03466">
    <property type="entry name" value="LysR_substrate"/>
    <property type="match status" value="1"/>
</dbReference>
<dbReference type="PANTHER" id="PTHR30419:SF2">
    <property type="entry name" value="LYSR FAMILY TRANSCRIPTIONAL REGULATOR"/>
    <property type="match status" value="1"/>
</dbReference>
<name>A0ABV2AZE0_9GAMM</name>
<comment type="caution">
    <text evidence="6">The sequence shown here is derived from an EMBL/GenBank/DDBJ whole genome shotgun (WGS) entry which is preliminary data.</text>
</comment>
<keyword evidence="7" id="KW-1185">Reference proteome</keyword>
<evidence type="ECO:0000259" key="5">
    <source>
        <dbReference type="PROSITE" id="PS50931"/>
    </source>
</evidence>
<sequence length="301" mass="33278">MKRLDLVSLRLFVSIADARSLTGAATREHMALAAVSKRVRDLEAQLDTALLYRRPRGVELTPAGDALLHHARTVLADIDSLQAELSEYSRGVRGHVRIHANTSAIIEFLPEDLALFAREHPEIKIDLQEHVSTEAIHAVREGLTDIGIFANTPTVEGLQVFPYREDRLVLVVPDGHALAAQERVSLMNALPYDFIGLQHDASLYGLVAKAARESGARLRMRIQVRSFEGICRMIAHDMGVGVLPIKAVTHLSGLPLTAVELTDDWARRMLYLGVRDYDALSVIAREMVDHLTREPALDAPA</sequence>
<evidence type="ECO:0000256" key="4">
    <source>
        <dbReference type="ARBA" id="ARBA00023163"/>
    </source>
</evidence>
<comment type="similarity">
    <text evidence="1">Belongs to the LysR transcriptional regulatory family.</text>
</comment>
<feature type="domain" description="HTH lysR-type" evidence="5">
    <location>
        <begin position="4"/>
        <end position="61"/>
    </location>
</feature>
<dbReference type="CDD" id="cd08421">
    <property type="entry name" value="PBP2_LTTR_like_1"/>
    <property type="match status" value="1"/>
</dbReference>
<dbReference type="InterPro" id="IPR036390">
    <property type="entry name" value="WH_DNA-bd_sf"/>
</dbReference>
<dbReference type="Gene3D" id="1.10.10.10">
    <property type="entry name" value="Winged helix-like DNA-binding domain superfamily/Winged helix DNA-binding domain"/>
    <property type="match status" value="1"/>
</dbReference>
<dbReference type="EMBL" id="APND01000002">
    <property type="protein sequence ID" value="MES1929009.1"/>
    <property type="molecule type" value="Genomic_DNA"/>
</dbReference>
<dbReference type="RefSeq" id="WP_353110495.1">
    <property type="nucleotide sequence ID" value="NZ_APND01000002.1"/>
</dbReference>
<dbReference type="InterPro" id="IPR050950">
    <property type="entry name" value="HTH-type_LysR_regulators"/>
</dbReference>
<gene>
    <name evidence="6" type="ORF">SADO_07132</name>
</gene>
<dbReference type="InterPro" id="IPR000847">
    <property type="entry name" value="LysR_HTH_N"/>
</dbReference>
<reference evidence="6 7" key="1">
    <citation type="submission" date="2013-03" db="EMBL/GenBank/DDBJ databases">
        <title>Salinisphaera dokdonensis CL-ES53 Genome Sequencing.</title>
        <authorList>
            <person name="Li C."/>
            <person name="Lai Q."/>
            <person name="Shao Z."/>
        </authorList>
    </citation>
    <scope>NUCLEOTIDE SEQUENCE [LARGE SCALE GENOMIC DNA]</scope>
    <source>
        <strain evidence="6 7">CL-ES53</strain>
    </source>
</reference>
<dbReference type="SUPFAM" id="SSF53850">
    <property type="entry name" value="Periplasmic binding protein-like II"/>
    <property type="match status" value="1"/>
</dbReference>
<dbReference type="PROSITE" id="PS50931">
    <property type="entry name" value="HTH_LYSR"/>
    <property type="match status" value="1"/>
</dbReference>
<keyword evidence="4" id="KW-0804">Transcription</keyword>
<keyword evidence="3" id="KW-0238">DNA-binding</keyword>
<protein>
    <submittedName>
        <fullName evidence="6">LysR family transcriptional regulator</fullName>
    </submittedName>
</protein>
<dbReference type="Pfam" id="PF00126">
    <property type="entry name" value="HTH_1"/>
    <property type="match status" value="1"/>
</dbReference>
<evidence type="ECO:0000256" key="1">
    <source>
        <dbReference type="ARBA" id="ARBA00009437"/>
    </source>
</evidence>
<organism evidence="6 7">
    <name type="scientific">Salinisphaera dokdonensis CL-ES53</name>
    <dbReference type="NCBI Taxonomy" id="1304272"/>
    <lineage>
        <taxon>Bacteria</taxon>
        <taxon>Pseudomonadati</taxon>
        <taxon>Pseudomonadota</taxon>
        <taxon>Gammaproteobacteria</taxon>
        <taxon>Salinisphaerales</taxon>
        <taxon>Salinisphaeraceae</taxon>
        <taxon>Salinisphaera</taxon>
    </lineage>
</organism>
<evidence type="ECO:0000256" key="2">
    <source>
        <dbReference type="ARBA" id="ARBA00023015"/>
    </source>
</evidence>
<dbReference type="InterPro" id="IPR036388">
    <property type="entry name" value="WH-like_DNA-bd_sf"/>
</dbReference>
<dbReference type="Gene3D" id="3.40.190.290">
    <property type="match status" value="1"/>
</dbReference>
<keyword evidence="2" id="KW-0805">Transcription regulation</keyword>
<dbReference type="InterPro" id="IPR005119">
    <property type="entry name" value="LysR_subst-bd"/>
</dbReference>
<evidence type="ECO:0000313" key="6">
    <source>
        <dbReference type="EMBL" id="MES1929009.1"/>
    </source>
</evidence>
<evidence type="ECO:0000256" key="3">
    <source>
        <dbReference type="ARBA" id="ARBA00023125"/>
    </source>
</evidence>
<accession>A0ABV2AZE0</accession>
<dbReference type="PANTHER" id="PTHR30419">
    <property type="entry name" value="HTH-TYPE TRANSCRIPTIONAL REGULATOR YBHD"/>
    <property type="match status" value="1"/>
</dbReference>
<proteinExistence type="inferred from homology"/>
<dbReference type="SUPFAM" id="SSF46785">
    <property type="entry name" value="Winged helix' DNA-binding domain"/>
    <property type="match status" value="1"/>
</dbReference>